<dbReference type="SUPFAM" id="SSF54909">
    <property type="entry name" value="Dimeric alpha+beta barrel"/>
    <property type="match status" value="1"/>
</dbReference>
<keyword evidence="4" id="KW-1185">Reference proteome</keyword>
<dbReference type="Proteomes" id="UP001606302">
    <property type="component" value="Unassembled WGS sequence"/>
</dbReference>
<dbReference type="InterPro" id="IPR011008">
    <property type="entry name" value="Dimeric_a/b-barrel"/>
</dbReference>
<sequence length="125" mass="13453">MRYALMMIAGEPEPGQVKEELIATMQAAFNKYAHDLHAAGVLVSADILTPSSTATTLSMRDGRATIQDGPYAATKEQLAGVFLIEVPDLDAALAWAEACPGAHYGHIELRPSALTVRDGQWRPPH</sequence>
<dbReference type="InterPro" id="IPR005545">
    <property type="entry name" value="YCII"/>
</dbReference>
<evidence type="ECO:0000259" key="2">
    <source>
        <dbReference type="Pfam" id="PF03795"/>
    </source>
</evidence>
<evidence type="ECO:0000313" key="3">
    <source>
        <dbReference type="EMBL" id="MFG6461234.1"/>
    </source>
</evidence>
<evidence type="ECO:0000313" key="4">
    <source>
        <dbReference type="Proteomes" id="UP001606302"/>
    </source>
</evidence>
<dbReference type="RefSeq" id="WP_394510108.1">
    <property type="nucleotide sequence ID" value="NZ_JBIGHX010000002.1"/>
</dbReference>
<feature type="domain" description="YCII-related" evidence="2">
    <location>
        <begin position="6"/>
        <end position="111"/>
    </location>
</feature>
<evidence type="ECO:0000256" key="1">
    <source>
        <dbReference type="ARBA" id="ARBA00007689"/>
    </source>
</evidence>
<proteinExistence type="inferred from homology"/>
<gene>
    <name evidence="3" type="ORF">ACG04Q_06575</name>
</gene>
<name>A0ABW7GH13_9BURK</name>
<dbReference type="EMBL" id="JBIGHX010000002">
    <property type="protein sequence ID" value="MFG6461234.1"/>
    <property type="molecule type" value="Genomic_DNA"/>
</dbReference>
<reference evidence="3 4" key="1">
    <citation type="submission" date="2024-08" db="EMBL/GenBank/DDBJ databases">
        <authorList>
            <person name="Lu H."/>
        </authorList>
    </citation>
    <scope>NUCLEOTIDE SEQUENCE [LARGE SCALE GENOMIC DNA]</scope>
    <source>
        <strain evidence="3 4">DXS20W</strain>
    </source>
</reference>
<accession>A0ABW7GH13</accession>
<protein>
    <submittedName>
        <fullName evidence="3">YciI family protein</fullName>
    </submittedName>
</protein>
<dbReference type="Gene3D" id="3.30.70.1060">
    <property type="entry name" value="Dimeric alpha+beta barrel"/>
    <property type="match status" value="1"/>
</dbReference>
<dbReference type="PANTHER" id="PTHR35174">
    <property type="entry name" value="BLL7171 PROTEIN-RELATED"/>
    <property type="match status" value="1"/>
</dbReference>
<dbReference type="Pfam" id="PF03795">
    <property type="entry name" value="YCII"/>
    <property type="match status" value="1"/>
</dbReference>
<comment type="similarity">
    <text evidence="1">Belongs to the YciI family.</text>
</comment>
<comment type="caution">
    <text evidence="3">The sequence shown here is derived from an EMBL/GenBank/DDBJ whole genome shotgun (WGS) entry which is preliminary data.</text>
</comment>
<organism evidence="3 4">
    <name type="scientific">Pelomonas lactea</name>
    <dbReference type="NCBI Taxonomy" id="3299030"/>
    <lineage>
        <taxon>Bacteria</taxon>
        <taxon>Pseudomonadati</taxon>
        <taxon>Pseudomonadota</taxon>
        <taxon>Betaproteobacteria</taxon>
        <taxon>Burkholderiales</taxon>
        <taxon>Sphaerotilaceae</taxon>
        <taxon>Roseateles</taxon>
    </lineage>
</organism>
<dbReference type="PANTHER" id="PTHR35174:SF3">
    <property type="entry name" value="BLL7171 PROTEIN"/>
    <property type="match status" value="1"/>
</dbReference>